<evidence type="ECO:0000313" key="3">
    <source>
        <dbReference type="Proteomes" id="UP000251241"/>
    </source>
</evidence>
<keyword evidence="1" id="KW-0472">Membrane</keyword>
<feature type="transmembrane region" description="Helical" evidence="1">
    <location>
        <begin position="12"/>
        <end position="30"/>
    </location>
</feature>
<gene>
    <name evidence="2" type="ORF">NCTC11343_00115</name>
</gene>
<keyword evidence="1" id="KW-1133">Transmembrane helix</keyword>
<sequence length="64" mass="7269">MLITGMSDENQYGVNVFIYSVLLFLIDGLFSPESFYDLPHKMATRFDNTFGLSKTQSSLNTKPK</sequence>
<protein>
    <submittedName>
        <fullName evidence="2">Uncharacterized protein</fullName>
    </submittedName>
</protein>
<dbReference type="Proteomes" id="UP000251241">
    <property type="component" value="Unassembled WGS sequence"/>
</dbReference>
<accession>A0A2X2IWF7</accession>
<dbReference type="AlphaFoldDB" id="A0A2X2IWF7"/>
<dbReference type="EMBL" id="UAUU01000002">
    <property type="protein sequence ID" value="SPZ83596.1"/>
    <property type="molecule type" value="Genomic_DNA"/>
</dbReference>
<evidence type="ECO:0000256" key="1">
    <source>
        <dbReference type="SAM" id="Phobius"/>
    </source>
</evidence>
<name>A0A2X2IWF7_SPHMU</name>
<proteinExistence type="predicted"/>
<reference evidence="2 3" key="1">
    <citation type="submission" date="2018-06" db="EMBL/GenBank/DDBJ databases">
        <authorList>
            <consortium name="Pathogen Informatics"/>
            <person name="Doyle S."/>
        </authorList>
    </citation>
    <scope>NUCLEOTIDE SEQUENCE [LARGE SCALE GENOMIC DNA]</scope>
    <source>
        <strain evidence="2 3">NCTC11343</strain>
    </source>
</reference>
<organism evidence="2 3">
    <name type="scientific">Sphingobacterium multivorum</name>
    <dbReference type="NCBI Taxonomy" id="28454"/>
    <lineage>
        <taxon>Bacteria</taxon>
        <taxon>Pseudomonadati</taxon>
        <taxon>Bacteroidota</taxon>
        <taxon>Sphingobacteriia</taxon>
        <taxon>Sphingobacteriales</taxon>
        <taxon>Sphingobacteriaceae</taxon>
        <taxon>Sphingobacterium</taxon>
    </lineage>
</organism>
<evidence type="ECO:0000313" key="2">
    <source>
        <dbReference type="EMBL" id="SPZ83596.1"/>
    </source>
</evidence>
<keyword evidence="1" id="KW-0812">Transmembrane</keyword>